<name>G8RKF3_MYCRN</name>
<reference evidence="2 3" key="1">
    <citation type="submission" date="2011-12" db="EMBL/GenBank/DDBJ databases">
        <title>Complete sequence of Mycobacterium rhodesiae NBB3.</title>
        <authorList>
            <consortium name="US DOE Joint Genome Institute"/>
            <person name="Lucas S."/>
            <person name="Han J."/>
            <person name="Lapidus A."/>
            <person name="Cheng J.-F."/>
            <person name="Goodwin L."/>
            <person name="Pitluck S."/>
            <person name="Peters L."/>
            <person name="Mikhailova N."/>
            <person name="Gu W."/>
            <person name="Detter J.C."/>
            <person name="Han C."/>
            <person name="Tapia R."/>
            <person name="Land M."/>
            <person name="Hauser L."/>
            <person name="Kyrpides N."/>
            <person name="Ivanova N."/>
            <person name="Pagani I."/>
            <person name="Mattes T."/>
            <person name="Holmes A."/>
            <person name="Rutledge P."/>
            <person name="Paulsen I."/>
            <person name="Coleman N."/>
            <person name="Woyke T."/>
        </authorList>
    </citation>
    <scope>NUCLEOTIDE SEQUENCE [LARGE SCALE GENOMIC DNA]</scope>
    <source>
        <strain evidence="2 3">NBB3</strain>
    </source>
</reference>
<organism evidence="2 3">
    <name type="scientific">Mycolicibacterium rhodesiae (strain NBB3)</name>
    <name type="common">Mycobacterium rhodesiae</name>
    <dbReference type="NCBI Taxonomy" id="710685"/>
    <lineage>
        <taxon>Bacteria</taxon>
        <taxon>Bacillati</taxon>
        <taxon>Actinomycetota</taxon>
        <taxon>Actinomycetes</taxon>
        <taxon>Mycobacteriales</taxon>
        <taxon>Mycobacteriaceae</taxon>
        <taxon>Mycolicibacterium</taxon>
    </lineage>
</organism>
<gene>
    <name evidence="2" type="ordered locus">MycrhN_3015</name>
</gene>
<dbReference type="HOGENOM" id="CLU_1164855_0_0_11"/>
<sequence length="238" mass="25726">MSWWLVLDLLGSAAVIWSARGGYDVLLVDMARFPRGKTCGDGLTPWIRQHPITGGLEMHGWGRRQRIEWPTQSLPDYGTVITRTELDYRLVELALAGGVRTLLGVRAASAHRHDAGSPQSRCGQPMNMWVSTPRRCPCDRCSSATGSGRNSAHSLGASGIETPCTALPCVPFLRADQQWEWLVAHLGPNMPKGGTMAGYGWLVVPAGQIKRKRSRSPALSPSAVSALAARQTSASRSA</sequence>
<evidence type="ECO:0000313" key="2">
    <source>
        <dbReference type="EMBL" id="AEV73555.1"/>
    </source>
</evidence>
<dbReference type="Gene3D" id="3.50.50.60">
    <property type="entry name" value="FAD/NAD(P)-binding domain"/>
    <property type="match status" value="1"/>
</dbReference>
<dbReference type="Proteomes" id="UP000005442">
    <property type="component" value="Chromosome"/>
</dbReference>
<dbReference type="eggNOG" id="COG0644">
    <property type="taxonomic scope" value="Bacteria"/>
</dbReference>
<keyword evidence="3" id="KW-1185">Reference proteome</keyword>
<feature type="region of interest" description="Disordered" evidence="1">
    <location>
        <begin position="212"/>
        <end position="238"/>
    </location>
</feature>
<proteinExistence type="predicted"/>
<dbReference type="OrthoDB" id="9795712at2"/>
<accession>G8RKF3</accession>
<dbReference type="SUPFAM" id="SSF51905">
    <property type="entry name" value="FAD/NAD(P)-binding domain"/>
    <property type="match status" value="1"/>
</dbReference>
<dbReference type="KEGG" id="mrh:MycrhN_3015"/>
<evidence type="ECO:0000313" key="3">
    <source>
        <dbReference type="Proteomes" id="UP000005442"/>
    </source>
</evidence>
<dbReference type="EMBL" id="CP003169">
    <property type="protein sequence ID" value="AEV73555.1"/>
    <property type="molecule type" value="Genomic_DNA"/>
</dbReference>
<dbReference type="RefSeq" id="WP_014211328.1">
    <property type="nucleotide sequence ID" value="NC_016604.1"/>
</dbReference>
<evidence type="ECO:0000256" key="1">
    <source>
        <dbReference type="SAM" id="MobiDB-lite"/>
    </source>
</evidence>
<dbReference type="PATRIC" id="fig|710685.3.peg.3016"/>
<dbReference type="STRING" id="710685.MycrhN_3015"/>
<protein>
    <submittedName>
        <fullName evidence="2">Uncharacterized protein</fullName>
    </submittedName>
</protein>
<dbReference type="InterPro" id="IPR036188">
    <property type="entry name" value="FAD/NAD-bd_sf"/>
</dbReference>
<dbReference type="AlphaFoldDB" id="G8RKF3"/>
<feature type="compositionally biased region" description="Low complexity" evidence="1">
    <location>
        <begin position="216"/>
        <end position="230"/>
    </location>
</feature>